<sequence>MEMAMESEEGNSTPDMSENSQSTLPTGVKRGSNSHEKNTQNCNPSRNTQGLEYHSNTEQERIPTESSAAAVSDGISPDSMGADGQYYSKDDAGRVIAHGFQVIQSGPIPPVSEMLEYKKVSPDFPDRIMTMAEKQQDTNIKTLTDIHLPTWLQRSWLLYS</sequence>
<name>U1R7L4_9BIFI</name>
<dbReference type="PATRIC" id="fig|1321816.3.peg.1424"/>
<dbReference type="EMBL" id="AWSI01000043">
    <property type="protein sequence ID" value="ERH29554.1"/>
    <property type="molecule type" value="Genomic_DNA"/>
</dbReference>
<evidence type="ECO:0000313" key="2">
    <source>
        <dbReference type="EMBL" id="ERH29554.1"/>
    </source>
</evidence>
<feature type="compositionally biased region" description="Polar residues" evidence="1">
    <location>
        <begin position="10"/>
        <end position="25"/>
    </location>
</feature>
<comment type="caution">
    <text evidence="2">The sequence shown here is derived from an EMBL/GenBank/DDBJ whole genome shotgun (WGS) entry which is preliminary data.</text>
</comment>
<dbReference type="AlphaFoldDB" id="U1R7L4"/>
<evidence type="ECO:0000256" key="1">
    <source>
        <dbReference type="SAM" id="MobiDB-lite"/>
    </source>
</evidence>
<protein>
    <submittedName>
        <fullName evidence="2">Uncharacterized protein</fullName>
    </submittedName>
</protein>
<organism evidence="2 3">
    <name type="scientific">Alloscardovia omnicolens F0580</name>
    <dbReference type="NCBI Taxonomy" id="1321816"/>
    <lineage>
        <taxon>Bacteria</taxon>
        <taxon>Bacillati</taxon>
        <taxon>Actinomycetota</taxon>
        <taxon>Actinomycetes</taxon>
        <taxon>Bifidobacteriales</taxon>
        <taxon>Bifidobacteriaceae</taxon>
        <taxon>Alloscardovia</taxon>
    </lineage>
</organism>
<dbReference type="Proteomes" id="UP000016519">
    <property type="component" value="Unassembled WGS sequence"/>
</dbReference>
<feature type="region of interest" description="Disordered" evidence="1">
    <location>
        <begin position="1"/>
        <end position="87"/>
    </location>
</feature>
<gene>
    <name evidence="2" type="ORF">HMPREF9244_01617</name>
</gene>
<reference evidence="2 3" key="1">
    <citation type="submission" date="2013-08" db="EMBL/GenBank/DDBJ databases">
        <authorList>
            <person name="Weinstock G."/>
            <person name="Sodergren E."/>
            <person name="Wylie T."/>
            <person name="Fulton L."/>
            <person name="Fulton R."/>
            <person name="Fronick C."/>
            <person name="O'Laughlin M."/>
            <person name="Godfrey J."/>
            <person name="Miner T."/>
            <person name="Herter B."/>
            <person name="Appelbaum E."/>
            <person name="Cordes M."/>
            <person name="Lek S."/>
            <person name="Wollam A."/>
            <person name="Pepin K.H."/>
            <person name="Palsikar V.B."/>
            <person name="Mitreva M."/>
            <person name="Wilson R.K."/>
        </authorList>
    </citation>
    <scope>NUCLEOTIDE SEQUENCE [LARGE SCALE GENOMIC DNA]</scope>
    <source>
        <strain evidence="2 3">F0580</strain>
    </source>
</reference>
<proteinExistence type="predicted"/>
<evidence type="ECO:0000313" key="3">
    <source>
        <dbReference type="Proteomes" id="UP000016519"/>
    </source>
</evidence>
<feature type="compositionally biased region" description="Polar residues" evidence="1">
    <location>
        <begin position="39"/>
        <end position="54"/>
    </location>
</feature>
<accession>U1R7L4</accession>
<dbReference type="HOGENOM" id="CLU_1648563_0_0_11"/>
<keyword evidence="3" id="KW-1185">Reference proteome</keyword>